<dbReference type="GO" id="GO:0005576">
    <property type="term" value="C:extracellular region"/>
    <property type="evidence" value="ECO:0007669"/>
    <property type="project" value="InterPro"/>
</dbReference>
<dbReference type="InterPro" id="IPR007118">
    <property type="entry name" value="Expan_Lol_pI"/>
</dbReference>
<sequence>MEGSTKCGFLGYLFLLLVLLPVMCYSQDNFVYSRATYYGSPDCYGTPSGACGFGEFGRTVNDGNVAAVSYLYRNGSGCGACYQVRCTNPKYCSGSGAIVVVTDHGEGDYTDFILSPRAYAKMAHPNTALQLFSYGVVDVEFRRVSCQYPYYSTLKFKVHEHSRFPDYLAILIIYVAGKNDITAVELWQEDCKEWKGMRRSHGAVWDMANPPKDNIKLRFQVSGSMGYGNWVVANNALPNYWKPGVAYDTDINLY</sequence>
<dbReference type="InterPro" id="IPR036749">
    <property type="entry name" value="Expansin_CBD_sf"/>
</dbReference>
<reference evidence="5 6" key="3">
    <citation type="journal article" date="2010" name="BMC Genomics">
        <title>Transcriptome sequencing and comparative analysis of cucumber flowers with different sex types.</title>
        <authorList>
            <person name="Guo S."/>
            <person name="Zheng Y."/>
            <person name="Joung J.G."/>
            <person name="Liu S."/>
            <person name="Zhang Z."/>
            <person name="Crasta O.R."/>
            <person name="Sobral B.W."/>
            <person name="Xu Y."/>
            <person name="Huang S."/>
            <person name="Fei Z."/>
        </authorList>
    </citation>
    <scope>NUCLEOTIDE SEQUENCE [LARGE SCALE GENOMIC DNA]</scope>
    <source>
        <strain evidence="6">cv. 9930</strain>
    </source>
</reference>
<keyword evidence="6" id="KW-1185">Reference proteome</keyword>
<feature type="domain" description="Expansin-like CBD" evidence="4">
    <location>
        <begin position="166"/>
        <end position="249"/>
    </location>
</feature>
<dbReference type="PANTHER" id="PTHR31692">
    <property type="entry name" value="EXPANSIN-B3"/>
    <property type="match status" value="1"/>
</dbReference>
<dbReference type="PRINTS" id="PR01225">
    <property type="entry name" value="EXPANSNFAMLY"/>
</dbReference>
<dbReference type="PANTHER" id="PTHR31692:SF2">
    <property type="entry name" value="EXPANSIN-LIKE B1"/>
    <property type="match status" value="1"/>
</dbReference>
<dbReference type="InterPro" id="IPR009009">
    <property type="entry name" value="RlpA-like_DPBB"/>
</dbReference>
<dbReference type="SUPFAM" id="SSF49590">
    <property type="entry name" value="PHL pollen allergen"/>
    <property type="match status" value="1"/>
</dbReference>
<dbReference type="Gene3D" id="2.40.40.10">
    <property type="entry name" value="RlpA-like domain"/>
    <property type="match status" value="1"/>
</dbReference>
<feature type="signal peptide" evidence="2">
    <location>
        <begin position="1"/>
        <end position="26"/>
    </location>
</feature>
<evidence type="ECO:0008006" key="7">
    <source>
        <dbReference type="Google" id="ProtNLM"/>
    </source>
</evidence>
<dbReference type="InterPro" id="IPR007117">
    <property type="entry name" value="Expansin_CBD"/>
</dbReference>
<accession>A0A0A0LHH9</accession>
<dbReference type="PROSITE" id="PS50842">
    <property type="entry name" value="EXPANSIN_EG45"/>
    <property type="match status" value="1"/>
</dbReference>
<gene>
    <name evidence="5" type="ORF">Csa_3G912910</name>
</gene>
<proteinExistence type="inferred from homology"/>
<dbReference type="Gramene" id="KGN60459">
    <property type="protein sequence ID" value="KGN60459"/>
    <property type="gene ID" value="Csa_3G912910"/>
</dbReference>
<comment type="similarity">
    <text evidence="1">Belongs to the expansin family.</text>
</comment>
<organism evidence="5 6">
    <name type="scientific">Cucumis sativus</name>
    <name type="common">Cucumber</name>
    <dbReference type="NCBI Taxonomy" id="3659"/>
    <lineage>
        <taxon>Eukaryota</taxon>
        <taxon>Viridiplantae</taxon>
        <taxon>Streptophyta</taxon>
        <taxon>Embryophyta</taxon>
        <taxon>Tracheophyta</taxon>
        <taxon>Spermatophyta</taxon>
        <taxon>Magnoliopsida</taxon>
        <taxon>eudicotyledons</taxon>
        <taxon>Gunneridae</taxon>
        <taxon>Pentapetalae</taxon>
        <taxon>rosids</taxon>
        <taxon>fabids</taxon>
        <taxon>Cucurbitales</taxon>
        <taxon>Cucurbitaceae</taxon>
        <taxon>Benincaseae</taxon>
        <taxon>Cucumis</taxon>
    </lineage>
</organism>
<dbReference type="Pfam" id="PF01357">
    <property type="entry name" value="Expansin_C"/>
    <property type="match status" value="1"/>
</dbReference>
<reference evidence="5 6" key="2">
    <citation type="journal article" date="2009" name="PLoS ONE">
        <title>An integrated genetic and cytogenetic map of the cucumber genome.</title>
        <authorList>
            <person name="Ren Y."/>
            <person name="Zhang Z."/>
            <person name="Liu J."/>
            <person name="Staub J.E."/>
            <person name="Han Y."/>
            <person name="Cheng Z."/>
            <person name="Li X."/>
            <person name="Lu J."/>
            <person name="Miao H."/>
            <person name="Kang H."/>
            <person name="Xie B."/>
            <person name="Gu X."/>
            <person name="Wang X."/>
            <person name="Du Y."/>
            <person name="Jin W."/>
            <person name="Huang S."/>
        </authorList>
    </citation>
    <scope>NUCLEOTIDE SEQUENCE [LARGE SCALE GENOMIC DNA]</scope>
    <source>
        <strain evidence="6">cv. 9930</strain>
    </source>
</reference>
<evidence type="ECO:0000313" key="6">
    <source>
        <dbReference type="Proteomes" id="UP000029981"/>
    </source>
</evidence>
<protein>
    <recommendedName>
        <fullName evidence="7">Expansin-like B1</fullName>
    </recommendedName>
</protein>
<feature type="chain" id="PRO_5001972940" description="Expansin-like B1" evidence="2">
    <location>
        <begin position="27"/>
        <end position="254"/>
    </location>
</feature>
<evidence type="ECO:0000259" key="3">
    <source>
        <dbReference type="PROSITE" id="PS50842"/>
    </source>
</evidence>
<dbReference type="EMBL" id="CM002924">
    <property type="protein sequence ID" value="KGN60459.1"/>
    <property type="molecule type" value="Genomic_DNA"/>
</dbReference>
<dbReference type="Proteomes" id="UP000029981">
    <property type="component" value="Chromosome 3"/>
</dbReference>
<dbReference type="InterPro" id="IPR036908">
    <property type="entry name" value="RlpA-like_sf"/>
</dbReference>
<dbReference type="Gene3D" id="2.60.40.760">
    <property type="entry name" value="Expansin, cellulose-binding-like domain"/>
    <property type="match status" value="1"/>
</dbReference>
<keyword evidence="2" id="KW-0732">Signal</keyword>
<dbReference type="CDD" id="cd22277">
    <property type="entry name" value="DPBB_EXLB_N"/>
    <property type="match status" value="1"/>
</dbReference>
<name>A0A0A0LHH9_CUCSA</name>
<evidence type="ECO:0000313" key="5">
    <source>
        <dbReference type="EMBL" id="KGN60459.1"/>
    </source>
</evidence>
<dbReference type="InterPro" id="IPR007112">
    <property type="entry name" value="Expansin/allergen_DPBB_dom"/>
</dbReference>
<evidence type="ECO:0000256" key="2">
    <source>
        <dbReference type="SAM" id="SignalP"/>
    </source>
</evidence>
<dbReference type="KEGG" id="csv:101215548"/>
<dbReference type="Pfam" id="PF03330">
    <property type="entry name" value="DPBB_1"/>
    <property type="match status" value="1"/>
</dbReference>
<dbReference type="AlphaFoldDB" id="A0A0A0LHH9"/>
<dbReference type="SUPFAM" id="SSF50685">
    <property type="entry name" value="Barwin-like endoglucanases"/>
    <property type="match status" value="1"/>
</dbReference>
<dbReference type="PROSITE" id="PS50843">
    <property type="entry name" value="EXPANSIN_CBD"/>
    <property type="match status" value="1"/>
</dbReference>
<feature type="domain" description="Expansin-like EG45" evidence="3">
    <location>
        <begin position="48"/>
        <end position="151"/>
    </location>
</feature>
<evidence type="ECO:0000256" key="1">
    <source>
        <dbReference type="RuleBase" id="RU003460"/>
    </source>
</evidence>
<dbReference type="OMA" id="YGYNLMI"/>
<evidence type="ECO:0000259" key="4">
    <source>
        <dbReference type="PROSITE" id="PS50843"/>
    </source>
</evidence>
<dbReference type="eggNOG" id="ENOG502QTU4">
    <property type="taxonomic scope" value="Eukaryota"/>
</dbReference>
<reference evidence="5 6" key="1">
    <citation type="journal article" date="2009" name="Nat. Genet.">
        <title>The genome of the cucumber, Cucumis sativus L.</title>
        <authorList>
            <person name="Huang S."/>
            <person name="Li R."/>
            <person name="Zhang Z."/>
            <person name="Li L."/>
            <person name="Gu X."/>
            <person name="Fan W."/>
            <person name="Lucas W.J."/>
            <person name="Wang X."/>
            <person name="Xie B."/>
            <person name="Ni P."/>
            <person name="Ren Y."/>
            <person name="Zhu H."/>
            <person name="Li J."/>
            <person name="Lin K."/>
            <person name="Jin W."/>
            <person name="Fei Z."/>
            <person name="Li G."/>
            <person name="Staub J."/>
            <person name="Kilian A."/>
            <person name="van der Vossen E.A."/>
            <person name="Wu Y."/>
            <person name="Guo J."/>
            <person name="He J."/>
            <person name="Jia Z."/>
            <person name="Ren Y."/>
            <person name="Tian G."/>
            <person name="Lu Y."/>
            <person name="Ruan J."/>
            <person name="Qian W."/>
            <person name="Wang M."/>
            <person name="Huang Q."/>
            <person name="Li B."/>
            <person name="Xuan Z."/>
            <person name="Cao J."/>
            <person name="Asan"/>
            <person name="Wu Z."/>
            <person name="Zhang J."/>
            <person name="Cai Q."/>
            <person name="Bai Y."/>
            <person name="Zhao B."/>
            <person name="Han Y."/>
            <person name="Li Y."/>
            <person name="Li X."/>
            <person name="Wang S."/>
            <person name="Shi Q."/>
            <person name="Liu S."/>
            <person name="Cho W.K."/>
            <person name="Kim J.Y."/>
            <person name="Xu Y."/>
            <person name="Heller-Uszynska K."/>
            <person name="Miao H."/>
            <person name="Cheng Z."/>
            <person name="Zhang S."/>
            <person name="Wu J."/>
            <person name="Yang Y."/>
            <person name="Kang H."/>
            <person name="Li M."/>
            <person name="Liang H."/>
            <person name="Ren X."/>
            <person name="Shi Z."/>
            <person name="Wen M."/>
            <person name="Jian M."/>
            <person name="Yang H."/>
            <person name="Zhang G."/>
            <person name="Yang Z."/>
            <person name="Chen R."/>
            <person name="Liu S."/>
            <person name="Li J."/>
            <person name="Ma L."/>
            <person name="Liu H."/>
            <person name="Zhou Y."/>
            <person name="Zhao J."/>
            <person name="Fang X."/>
            <person name="Li G."/>
            <person name="Fang L."/>
            <person name="Li Y."/>
            <person name="Liu D."/>
            <person name="Zheng H."/>
            <person name="Zhang Y."/>
            <person name="Qin N."/>
            <person name="Li Z."/>
            <person name="Yang G."/>
            <person name="Yang S."/>
            <person name="Bolund L."/>
            <person name="Kristiansen K."/>
            <person name="Zheng H."/>
            <person name="Li S."/>
            <person name="Zhang X."/>
            <person name="Yang H."/>
            <person name="Wang J."/>
            <person name="Sun R."/>
            <person name="Zhang B."/>
            <person name="Jiang S."/>
            <person name="Wang J."/>
            <person name="Du Y."/>
            <person name="Li S."/>
        </authorList>
    </citation>
    <scope>NUCLEOTIDE SEQUENCE [LARGE SCALE GENOMIC DNA]</scope>
    <source>
        <strain evidence="6">cv. 9930</strain>
    </source>
</reference>
<dbReference type="GO" id="GO:0009653">
    <property type="term" value="P:anatomical structure morphogenesis"/>
    <property type="evidence" value="ECO:0007669"/>
    <property type="project" value="UniProtKB-ARBA"/>
</dbReference>
<reference evidence="5 6" key="4">
    <citation type="journal article" date="2011" name="BMC Genomics">
        <title>RNA-Seq improves annotation of protein-coding genes in the cucumber genome.</title>
        <authorList>
            <person name="Li Z."/>
            <person name="Zhang Z."/>
            <person name="Yan P."/>
            <person name="Huang S."/>
            <person name="Fei Z."/>
            <person name="Lin K."/>
        </authorList>
    </citation>
    <scope>NUCLEOTIDE SEQUENCE [LARGE SCALE GENOMIC DNA]</scope>
    <source>
        <strain evidence="6">cv. 9930</strain>
    </source>
</reference>
<dbReference type="OrthoDB" id="5823761at2759"/>